<reference evidence="1 2" key="1">
    <citation type="submission" date="2021-11" db="EMBL/GenBank/DDBJ databases">
        <title>Black yeast isolated from Biological Soil Crust.</title>
        <authorList>
            <person name="Kurbessoian T."/>
        </authorList>
    </citation>
    <scope>NUCLEOTIDE SEQUENCE [LARGE SCALE GENOMIC DNA]</scope>
    <source>
        <strain evidence="1 2">CCFEE 5522</strain>
    </source>
</reference>
<evidence type="ECO:0000313" key="2">
    <source>
        <dbReference type="Proteomes" id="UP001324427"/>
    </source>
</evidence>
<protein>
    <recommendedName>
        <fullName evidence="3">Heterokaryon incompatibility domain-containing protein</fullName>
    </recommendedName>
</protein>
<dbReference type="Pfam" id="PF26639">
    <property type="entry name" value="Het-6_barrel"/>
    <property type="match status" value="1"/>
</dbReference>
<dbReference type="PANTHER" id="PTHR24148">
    <property type="entry name" value="ANKYRIN REPEAT DOMAIN-CONTAINING PROTEIN 39 HOMOLOG-RELATED"/>
    <property type="match status" value="1"/>
</dbReference>
<gene>
    <name evidence="1" type="ORF">LTR36_008277</name>
</gene>
<comment type="caution">
    <text evidence="1">The sequence shown here is derived from an EMBL/GenBank/DDBJ whole genome shotgun (WGS) entry which is preliminary data.</text>
</comment>
<dbReference type="PANTHER" id="PTHR24148:SF64">
    <property type="entry name" value="HETEROKARYON INCOMPATIBILITY DOMAIN-CONTAINING PROTEIN"/>
    <property type="match status" value="1"/>
</dbReference>
<evidence type="ECO:0000313" key="1">
    <source>
        <dbReference type="EMBL" id="KAK4541203.1"/>
    </source>
</evidence>
<sequence>MAKLVRDKLHADERRSRQHETLGQVWWKRLWVIQEFGVARRTPTVCVGPHTISWDFLKERLWSNGEWHLFHDLRDQQQPQSLRNFLLNTANAFYCTEPRDWIYALLGLVDDVNKPTPDYSKPVSEVYEEAMVYLVKAERTIDVLLDDRNERAWSYPSWVPRFSEMRDPMAIRTQDRFRAGYDQPIVDLVSHPAPEVLCPCSTHHALSLRAIPFDNVKQKVDMRKLSKATSVLKEALKQFDIDFQQPRRHLVDRAPHIGYLMLEFIFAGKLSVLKTFEHAREELGGIAGVSWVPKMHFPEQLAAEFKFDYNREVKLDMAVATTFEDDFRKVFRSKHGEKRRFKNKYGEYTVQHSQQDRVYFSTESGYAGLGPGSLDIGDSIIVPFGASRPLVVRGHGDHFVLVGDAVVPGIMSGQLVDLHRDGTLQDGVFLLK</sequence>
<dbReference type="EMBL" id="JAVFHQ010000056">
    <property type="protein sequence ID" value="KAK4541203.1"/>
    <property type="molecule type" value="Genomic_DNA"/>
</dbReference>
<dbReference type="Proteomes" id="UP001324427">
    <property type="component" value="Unassembled WGS sequence"/>
</dbReference>
<evidence type="ECO:0008006" key="3">
    <source>
        <dbReference type="Google" id="ProtNLM"/>
    </source>
</evidence>
<organism evidence="1 2">
    <name type="scientific">Oleoguttula mirabilis</name>
    <dbReference type="NCBI Taxonomy" id="1507867"/>
    <lineage>
        <taxon>Eukaryota</taxon>
        <taxon>Fungi</taxon>
        <taxon>Dikarya</taxon>
        <taxon>Ascomycota</taxon>
        <taxon>Pezizomycotina</taxon>
        <taxon>Dothideomycetes</taxon>
        <taxon>Dothideomycetidae</taxon>
        <taxon>Mycosphaerellales</taxon>
        <taxon>Teratosphaeriaceae</taxon>
        <taxon>Oleoguttula</taxon>
    </lineage>
</organism>
<name>A0AAV9J8T8_9PEZI</name>
<proteinExistence type="predicted"/>
<dbReference type="InterPro" id="IPR052895">
    <property type="entry name" value="HetReg/Transcr_Mod"/>
</dbReference>
<dbReference type="AlphaFoldDB" id="A0AAV9J8T8"/>
<accession>A0AAV9J8T8</accession>
<keyword evidence="2" id="KW-1185">Reference proteome</keyword>